<dbReference type="AlphaFoldDB" id="A0ABD0ZIM4"/>
<keyword evidence="3" id="KW-1185">Reference proteome</keyword>
<protein>
    <submittedName>
        <fullName evidence="2">Uncharacterized protein</fullName>
    </submittedName>
</protein>
<evidence type="ECO:0000313" key="2">
    <source>
        <dbReference type="EMBL" id="KAL1140648.1"/>
    </source>
</evidence>
<organism evidence="2 3">
    <name type="scientific">Ranatra chinensis</name>
    <dbReference type="NCBI Taxonomy" id="642074"/>
    <lineage>
        <taxon>Eukaryota</taxon>
        <taxon>Metazoa</taxon>
        <taxon>Ecdysozoa</taxon>
        <taxon>Arthropoda</taxon>
        <taxon>Hexapoda</taxon>
        <taxon>Insecta</taxon>
        <taxon>Pterygota</taxon>
        <taxon>Neoptera</taxon>
        <taxon>Paraneoptera</taxon>
        <taxon>Hemiptera</taxon>
        <taxon>Heteroptera</taxon>
        <taxon>Panheteroptera</taxon>
        <taxon>Nepomorpha</taxon>
        <taxon>Nepidae</taxon>
        <taxon>Ranatrinae</taxon>
        <taxon>Ranatra</taxon>
    </lineage>
</organism>
<gene>
    <name evidence="2" type="ORF">AAG570_000578</name>
</gene>
<proteinExistence type="predicted"/>
<feature type="region of interest" description="Disordered" evidence="1">
    <location>
        <begin position="1"/>
        <end position="26"/>
    </location>
</feature>
<reference evidence="2 3" key="1">
    <citation type="submission" date="2024-07" db="EMBL/GenBank/DDBJ databases">
        <title>Chromosome-level genome assembly of the water stick insect Ranatra chinensis (Heteroptera: Nepidae).</title>
        <authorList>
            <person name="Liu X."/>
        </authorList>
    </citation>
    <scope>NUCLEOTIDE SEQUENCE [LARGE SCALE GENOMIC DNA]</scope>
    <source>
        <strain evidence="2">Cailab_2021Rc</strain>
        <tissue evidence="2">Muscle</tissue>
    </source>
</reference>
<feature type="compositionally biased region" description="Basic and acidic residues" evidence="1">
    <location>
        <begin position="1"/>
        <end position="18"/>
    </location>
</feature>
<feature type="compositionally biased region" description="Low complexity" evidence="1">
    <location>
        <begin position="164"/>
        <end position="174"/>
    </location>
</feature>
<feature type="region of interest" description="Disordered" evidence="1">
    <location>
        <begin position="244"/>
        <end position="265"/>
    </location>
</feature>
<dbReference type="EMBL" id="JBFDAA010000001">
    <property type="protein sequence ID" value="KAL1140648.1"/>
    <property type="molecule type" value="Genomic_DNA"/>
</dbReference>
<feature type="region of interest" description="Disordered" evidence="1">
    <location>
        <begin position="147"/>
        <end position="185"/>
    </location>
</feature>
<name>A0ABD0ZIM4_9HEMI</name>
<evidence type="ECO:0000256" key="1">
    <source>
        <dbReference type="SAM" id="MobiDB-lite"/>
    </source>
</evidence>
<accession>A0ABD0ZIM4</accession>
<dbReference type="Proteomes" id="UP001558652">
    <property type="component" value="Unassembled WGS sequence"/>
</dbReference>
<comment type="caution">
    <text evidence="2">The sequence shown here is derived from an EMBL/GenBank/DDBJ whole genome shotgun (WGS) entry which is preliminary data.</text>
</comment>
<evidence type="ECO:0000313" key="3">
    <source>
        <dbReference type="Proteomes" id="UP001558652"/>
    </source>
</evidence>
<sequence>MVAISRDRFNELRPRDGRLSPGSVNSMEQNFTVPETAPDVLSLPLSATKEHCSAGYVRLQDVGAQNKKEDADLIAASGYASGIINQSWLGASGNELRVNEGIKPKVPRVPRPRPLLAGKEICRMSLALSSTLRSSFLWNIRGGPPGVLKRGLNDPSPRGLGEESSSPVHLLLPPSSTPSPPPSSSVLLVSSDLRAVSLFLPPRESSPIELLPPLRPPGRPAGLFPQSTYWGGGWGIPERLRRDTCQSTSSLPELPPAGSHRSSPAPSLCPSLLPISLSFHLLLVPRVAQAEDKNKKQETTEIGTCNLSSISGRQMSTAEITVAECPLSWRVLFTEGSSGGHSLGANTRSLVSPTYHSGREFILSVIVESTSASSLISVGGEKRRRQELRELSPFRKVRRVNLKNFKFCAT</sequence>